<dbReference type="OrthoDB" id="271198at2"/>
<dbReference type="KEGG" id="mff:MFFC18_16940"/>
<dbReference type="RefSeq" id="WP_075085506.1">
    <property type="nucleotide sequence ID" value="NZ_CP042912.1"/>
</dbReference>
<evidence type="ECO:0000256" key="1">
    <source>
        <dbReference type="SAM" id="Phobius"/>
    </source>
</evidence>
<protein>
    <submittedName>
        <fullName evidence="3">TadE-like protein</fullName>
    </submittedName>
</protein>
<keyword evidence="1" id="KW-0812">Transmembrane</keyword>
<dbReference type="Pfam" id="PF07811">
    <property type="entry name" value="TadE"/>
    <property type="match status" value="1"/>
</dbReference>
<gene>
    <name evidence="3" type="ORF">MFFC18_16940</name>
</gene>
<dbReference type="Proteomes" id="UP000322214">
    <property type="component" value="Chromosome"/>
</dbReference>
<accession>A0A5B9P6D6</accession>
<dbReference type="AlphaFoldDB" id="A0A5B9P6D6"/>
<keyword evidence="4" id="KW-1185">Reference proteome</keyword>
<keyword evidence="1" id="KW-1133">Transmembrane helix</keyword>
<name>A0A5B9P6D6_9BACT</name>
<reference evidence="3 4" key="1">
    <citation type="submission" date="2019-08" db="EMBL/GenBank/DDBJ databases">
        <title>Deep-cultivation of Planctomycetes and their phenomic and genomic characterization uncovers novel biology.</title>
        <authorList>
            <person name="Wiegand S."/>
            <person name="Jogler M."/>
            <person name="Boedeker C."/>
            <person name="Pinto D."/>
            <person name="Vollmers J."/>
            <person name="Rivas-Marin E."/>
            <person name="Kohn T."/>
            <person name="Peeters S.H."/>
            <person name="Heuer A."/>
            <person name="Rast P."/>
            <person name="Oberbeckmann S."/>
            <person name="Bunk B."/>
            <person name="Jeske O."/>
            <person name="Meyerdierks A."/>
            <person name="Storesund J.E."/>
            <person name="Kallscheuer N."/>
            <person name="Luecker S."/>
            <person name="Lage O.M."/>
            <person name="Pohl T."/>
            <person name="Merkel B.J."/>
            <person name="Hornburger P."/>
            <person name="Mueller R.-W."/>
            <person name="Bruemmer F."/>
            <person name="Labrenz M."/>
            <person name="Spormann A.M."/>
            <person name="Op den Camp H."/>
            <person name="Overmann J."/>
            <person name="Amann R."/>
            <person name="Jetten M.S.M."/>
            <person name="Mascher T."/>
            <person name="Medema M.H."/>
            <person name="Devos D.P."/>
            <person name="Kaster A.-K."/>
            <person name="Ovreas L."/>
            <person name="Rohde M."/>
            <person name="Galperin M.Y."/>
            <person name="Jogler C."/>
        </authorList>
    </citation>
    <scope>NUCLEOTIDE SEQUENCE [LARGE SCALE GENOMIC DNA]</scope>
    <source>
        <strain evidence="3 4">FC18</strain>
    </source>
</reference>
<organism evidence="3 4">
    <name type="scientific">Mariniblastus fucicola</name>
    <dbReference type="NCBI Taxonomy" id="980251"/>
    <lineage>
        <taxon>Bacteria</taxon>
        <taxon>Pseudomonadati</taxon>
        <taxon>Planctomycetota</taxon>
        <taxon>Planctomycetia</taxon>
        <taxon>Pirellulales</taxon>
        <taxon>Pirellulaceae</taxon>
        <taxon>Mariniblastus</taxon>
    </lineage>
</organism>
<evidence type="ECO:0000313" key="4">
    <source>
        <dbReference type="Proteomes" id="UP000322214"/>
    </source>
</evidence>
<sequence length="137" mass="14948">MILNKLKTRNRSERTGALTVEFALVLPLLLLCLFAFYEISRASMIKHATEASAYEGARKGIVPGATEQEIRDQVEFVLSSVGVENFTINVEQNHPSGSTLKVKVTVNVPFTETTTGGLLFGANRSFTAVTELGQETL</sequence>
<dbReference type="InterPro" id="IPR012495">
    <property type="entry name" value="TadE-like_dom"/>
</dbReference>
<keyword evidence="1" id="KW-0472">Membrane</keyword>
<evidence type="ECO:0000259" key="2">
    <source>
        <dbReference type="Pfam" id="PF07811"/>
    </source>
</evidence>
<feature type="transmembrane region" description="Helical" evidence="1">
    <location>
        <begin position="16"/>
        <end position="37"/>
    </location>
</feature>
<dbReference type="STRING" id="980251.GCA_001642875_03295"/>
<evidence type="ECO:0000313" key="3">
    <source>
        <dbReference type="EMBL" id="QEG21834.1"/>
    </source>
</evidence>
<proteinExistence type="predicted"/>
<feature type="domain" description="TadE-like" evidence="2">
    <location>
        <begin position="16"/>
        <end position="58"/>
    </location>
</feature>
<dbReference type="EMBL" id="CP042912">
    <property type="protein sequence ID" value="QEG21834.1"/>
    <property type="molecule type" value="Genomic_DNA"/>
</dbReference>